<proteinExistence type="predicted"/>
<protein>
    <submittedName>
        <fullName evidence="1">ADP-heptose synthase</fullName>
    </submittedName>
</protein>
<evidence type="ECO:0000313" key="1">
    <source>
        <dbReference type="EMBL" id="NEW05639.1"/>
    </source>
</evidence>
<accession>A0A6G3ZVL9</accession>
<name>A0A6G3ZVL9_9BACL</name>
<comment type="caution">
    <text evidence="1">The sequence shown here is derived from an EMBL/GenBank/DDBJ whole genome shotgun (WGS) entry which is preliminary data.</text>
</comment>
<dbReference type="RefSeq" id="WP_163942728.1">
    <property type="nucleotide sequence ID" value="NZ_JAAIKC010000001.1"/>
</dbReference>
<dbReference type="EMBL" id="JAAIKC010000001">
    <property type="protein sequence ID" value="NEW05639.1"/>
    <property type="molecule type" value="Genomic_DNA"/>
</dbReference>
<reference evidence="1" key="1">
    <citation type="submission" date="2020-02" db="EMBL/GenBank/DDBJ databases">
        <authorList>
            <person name="Shen X.-R."/>
            <person name="Zhang Y.-X."/>
        </authorList>
    </citation>
    <scope>NUCLEOTIDE SEQUENCE</scope>
    <source>
        <strain evidence="1">SYP-B3998</strain>
    </source>
</reference>
<sequence length="169" mass="19221">MNSRTFVMEAVMLAVHGQLLLPGRPVTYVIPYTSIQELYELHVSDEFIMLTPEDDAYVKKTIGELIAFFEESFNKKKIEKALSVPWRKSPPLPINEHVTLVVLFAIDNEEYGEDFDPIETELILSAIKENSAILTDQIEMLDRMIAAGIPVEAYDVEDFEFAVEGDHQV</sequence>
<organism evidence="1">
    <name type="scientific">Paenibacillus sp. SYP-B3998</name>
    <dbReference type="NCBI Taxonomy" id="2678564"/>
    <lineage>
        <taxon>Bacteria</taxon>
        <taxon>Bacillati</taxon>
        <taxon>Bacillota</taxon>
        <taxon>Bacilli</taxon>
        <taxon>Bacillales</taxon>
        <taxon>Paenibacillaceae</taxon>
        <taxon>Paenibacillus</taxon>
    </lineage>
</organism>
<gene>
    <name evidence="1" type="ORF">GK047_06340</name>
</gene>
<dbReference type="AlphaFoldDB" id="A0A6G3ZVL9"/>